<dbReference type="PANTHER" id="PTHR46825">
    <property type="entry name" value="D-ALANYL-D-ALANINE-CARBOXYPEPTIDASE/ENDOPEPTIDASE AMPH"/>
    <property type="match status" value="1"/>
</dbReference>
<name>A0A0G4HM21_9ALVE</name>
<evidence type="ECO:0000259" key="2">
    <source>
        <dbReference type="Pfam" id="PF00144"/>
    </source>
</evidence>
<dbReference type="Pfam" id="PF00144">
    <property type="entry name" value="Beta-lactamase"/>
    <property type="match status" value="1"/>
</dbReference>
<proteinExistence type="predicted"/>
<feature type="region of interest" description="Disordered" evidence="1">
    <location>
        <begin position="331"/>
        <end position="357"/>
    </location>
</feature>
<dbReference type="VEuPathDB" id="CryptoDB:Cvel_1155"/>
<evidence type="ECO:0000313" key="3">
    <source>
        <dbReference type="EMBL" id="CEM45240.1"/>
    </source>
</evidence>
<dbReference type="AlphaFoldDB" id="A0A0G4HM21"/>
<evidence type="ECO:0000256" key="1">
    <source>
        <dbReference type="SAM" id="MobiDB-lite"/>
    </source>
</evidence>
<dbReference type="PANTHER" id="PTHR46825:SF9">
    <property type="entry name" value="BETA-LACTAMASE-RELATED DOMAIN-CONTAINING PROTEIN"/>
    <property type="match status" value="1"/>
</dbReference>
<dbReference type="InterPro" id="IPR050491">
    <property type="entry name" value="AmpC-like"/>
</dbReference>
<dbReference type="PhylomeDB" id="A0A0G4HM21"/>
<dbReference type="Gene3D" id="3.40.710.10">
    <property type="entry name" value="DD-peptidase/beta-lactamase superfamily"/>
    <property type="match status" value="1"/>
</dbReference>
<dbReference type="InterPro" id="IPR001466">
    <property type="entry name" value="Beta-lactam-related"/>
</dbReference>
<sequence>MSDVEVPAIVRGVVKKLLGKDYEKLPGVSIGIVHEGRTLFSGGFGVADMETQQPLDGRSVFDLASVSKHMTAFALAFAKKKYGGFDLDTPVRKFLSSLPDFVAAGEAERDVLIGDLIFHTSGLPDYTQWESLNLQWTNAELLSHLVEKHEAGDPEAKLDFSTGDTYGYSNLGYALIPLVVQAVSGEDFGTFMQKEVFTPLGMSSTFVPSKSFDKREEGPRGGPGFKHLGFSTDEAEVLWGGKEWKVNGGGEVRDEDGELYGWGWCVKEEEGCMDHSGEWAGTSTFIYRDADCHFSVIVLSNSDWEGEKLSGAADIFQQIYWDVAIELGIEEPDGEHEWASEDGDGSDDEDETKLDTI</sequence>
<accession>A0A0G4HM21</accession>
<feature type="domain" description="Beta-lactamase-related" evidence="2">
    <location>
        <begin position="24"/>
        <end position="211"/>
    </location>
</feature>
<reference evidence="3" key="1">
    <citation type="submission" date="2014-11" db="EMBL/GenBank/DDBJ databases">
        <authorList>
            <person name="Otto D Thomas"/>
            <person name="Naeem Raeece"/>
        </authorList>
    </citation>
    <scope>NUCLEOTIDE SEQUENCE</scope>
</reference>
<protein>
    <recommendedName>
        <fullName evidence="2">Beta-lactamase-related domain-containing protein</fullName>
    </recommendedName>
</protein>
<dbReference type="EMBL" id="CDMZ01003136">
    <property type="protein sequence ID" value="CEM45240.1"/>
    <property type="molecule type" value="Genomic_DNA"/>
</dbReference>
<gene>
    <name evidence="3" type="ORF">Cvel_1155</name>
</gene>
<dbReference type="InterPro" id="IPR012338">
    <property type="entry name" value="Beta-lactam/transpept-like"/>
</dbReference>
<organism evidence="3">
    <name type="scientific">Chromera velia CCMP2878</name>
    <dbReference type="NCBI Taxonomy" id="1169474"/>
    <lineage>
        <taxon>Eukaryota</taxon>
        <taxon>Sar</taxon>
        <taxon>Alveolata</taxon>
        <taxon>Colpodellida</taxon>
        <taxon>Chromeraceae</taxon>
        <taxon>Chromera</taxon>
    </lineage>
</organism>
<dbReference type="SUPFAM" id="SSF56601">
    <property type="entry name" value="beta-lactamase/transpeptidase-like"/>
    <property type="match status" value="1"/>
</dbReference>